<reference evidence="2 3" key="1">
    <citation type="submission" date="2012-03" db="EMBL/GenBank/DDBJ databases">
        <title>The Genome Sequence of Bartonella elizabethae Re6043vi.</title>
        <authorList>
            <consortium name="The Broad Institute Genome Sequencing Platform"/>
            <consortium name="The Broad Institute Genome Sequencing Center for Infectious Disease"/>
            <person name="Feldgarden M."/>
            <person name="Kirby J."/>
            <person name="Kosoy M."/>
            <person name="Birtles R."/>
            <person name="Probert W.S."/>
            <person name="Chiaraviglio L."/>
            <person name="Young S.K."/>
            <person name="Zeng Q."/>
            <person name="Gargeya S."/>
            <person name="Fitzgerald M."/>
            <person name="Haas B."/>
            <person name="Abouelleil A."/>
            <person name="Alvarado L."/>
            <person name="Arachchi H.M."/>
            <person name="Berlin A."/>
            <person name="Chapman S.B."/>
            <person name="Gearin G."/>
            <person name="Goldberg J."/>
            <person name="Griggs A."/>
            <person name="Gujja S."/>
            <person name="Hansen M."/>
            <person name="Heiman D."/>
            <person name="Howarth C."/>
            <person name="Larimer J."/>
            <person name="Lui A."/>
            <person name="MacDonald P.J.P."/>
            <person name="McCowen C."/>
            <person name="Montmayeur A."/>
            <person name="Murphy C."/>
            <person name="Neiman D."/>
            <person name="Pearson M."/>
            <person name="Priest M."/>
            <person name="Roberts A."/>
            <person name="Saif S."/>
            <person name="Shea T."/>
            <person name="Sisk P."/>
            <person name="Stolte C."/>
            <person name="Sykes S."/>
            <person name="Wortman J."/>
            <person name="Nusbaum C."/>
            <person name="Birren B."/>
        </authorList>
    </citation>
    <scope>NUCLEOTIDE SEQUENCE [LARGE SCALE GENOMIC DNA]</scope>
    <source>
        <strain evidence="2 3">Re6043vi</strain>
    </source>
</reference>
<organism evidence="2 3">
    <name type="scientific">Bartonella elizabethae Re6043vi</name>
    <dbReference type="NCBI Taxonomy" id="1094554"/>
    <lineage>
        <taxon>Bacteria</taxon>
        <taxon>Pseudomonadati</taxon>
        <taxon>Pseudomonadota</taxon>
        <taxon>Alphaproteobacteria</taxon>
        <taxon>Hyphomicrobiales</taxon>
        <taxon>Bartonellaceae</taxon>
        <taxon>Bartonella</taxon>
    </lineage>
</organism>
<dbReference type="Proteomes" id="UP000008942">
    <property type="component" value="Unassembled WGS sequence"/>
</dbReference>
<evidence type="ECO:0000259" key="1">
    <source>
        <dbReference type="Pfam" id="PF14411"/>
    </source>
</evidence>
<evidence type="ECO:0000313" key="2">
    <source>
        <dbReference type="EMBL" id="EJF84785.1"/>
    </source>
</evidence>
<dbReference type="Pfam" id="PF14411">
    <property type="entry name" value="LHH"/>
    <property type="match status" value="1"/>
</dbReference>
<accession>A0ABN0GMW9</accession>
<keyword evidence="3" id="KW-1185">Reference proteome</keyword>
<dbReference type="RefSeq" id="WP_005773486.1">
    <property type="nucleotide sequence ID" value="NZ_JH725139.1"/>
</dbReference>
<name>A0ABN0GMW9_BAREL</name>
<dbReference type="EMBL" id="AILW01000002">
    <property type="protein sequence ID" value="EJF84785.1"/>
    <property type="molecule type" value="Genomic_DNA"/>
</dbReference>
<evidence type="ECO:0000313" key="3">
    <source>
        <dbReference type="Proteomes" id="UP000008942"/>
    </source>
</evidence>
<sequence>MKWMKKRKHGATELFQFKGKKVYQEDTLFEPETISSWKEKGQIVSGTNVERMVSGRAPIGIDCRPIMLYPITQEQNGPIVEVLYSFYQEKNSVTYIHQNTNFIRKVFFWISQKILSRKQEEKK</sequence>
<comment type="caution">
    <text evidence="2">The sequence shown here is derived from an EMBL/GenBank/DDBJ whole genome shotgun (WGS) entry which is preliminary data.</text>
</comment>
<protein>
    <recommendedName>
        <fullName evidence="1">LHH domain-containing protein</fullName>
    </recommendedName>
</protein>
<dbReference type="InterPro" id="IPR026834">
    <property type="entry name" value="LHH"/>
</dbReference>
<feature type="domain" description="LHH" evidence="1">
    <location>
        <begin position="47"/>
        <end position="103"/>
    </location>
</feature>
<gene>
    <name evidence="2" type="ORF">MCU_00363</name>
</gene>
<proteinExistence type="predicted"/>